<dbReference type="Gene3D" id="2.40.30.170">
    <property type="match status" value="1"/>
</dbReference>
<keyword evidence="3" id="KW-0812">Transmembrane</keyword>
<dbReference type="RefSeq" id="WP_265262843.1">
    <property type="nucleotide sequence ID" value="NZ_JAIHOM010000008.1"/>
</dbReference>
<dbReference type="Proteomes" id="UP001526426">
    <property type="component" value="Unassembled WGS sequence"/>
</dbReference>
<organism evidence="4 5">
    <name type="scientific">Spirulina subsalsa FACHB-351</name>
    <dbReference type="NCBI Taxonomy" id="234711"/>
    <lineage>
        <taxon>Bacteria</taxon>
        <taxon>Bacillati</taxon>
        <taxon>Cyanobacteriota</taxon>
        <taxon>Cyanophyceae</taxon>
        <taxon>Spirulinales</taxon>
        <taxon>Spirulinaceae</taxon>
        <taxon>Spirulina</taxon>
    </lineage>
</organism>
<dbReference type="Gene3D" id="2.40.50.100">
    <property type="match status" value="1"/>
</dbReference>
<evidence type="ECO:0000256" key="2">
    <source>
        <dbReference type="SAM" id="MobiDB-lite"/>
    </source>
</evidence>
<dbReference type="EMBL" id="JAIHOM010000008">
    <property type="protein sequence ID" value="MCW6035178.1"/>
    <property type="molecule type" value="Genomic_DNA"/>
</dbReference>
<proteinExistence type="predicted"/>
<dbReference type="InterPro" id="IPR050739">
    <property type="entry name" value="MFP"/>
</dbReference>
<comment type="caution">
    <text evidence="4">The sequence shown here is derived from an EMBL/GenBank/DDBJ whole genome shotgun (WGS) entry which is preliminary data.</text>
</comment>
<evidence type="ECO:0000313" key="5">
    <source>
        <dbReference type="Proteomes" id="UP001526426"/>
    </source>
</evidence>
<dbReference type="Gene3D" id="1.10.287.470">
    <property type="entry name" value="Helix hairpin bin"/>
    <property type="match status" value="1"/>
</dbReference>
<keyword evidence="3" id="KW-1133">Transmembrane helix</keyword>
<protein>
    <submittedName>
        <fullName evidence="4">HlyD family efflux transporter periplasmic adaptor subunit</fullName>
    </submittedName>
</protein>
<feature type="compositionally biased region" description="Polar residues" evidence="2">
    <location>
        <begin position="602"/>
        <end position="617"/>
    </location>
</feature>
<name>A0ABT3L0Z7_9CYAN</name>
<accession>A0ABT3L0Z7</accession>
<evidence type="ECO:0000256" key="3">
    <source>
        <dbReference type="SAM" id="Phobius"/>
    </source>
</evidence>
<keyword evidence="3" id="KW-0472">Membrane</keyword>
<reference evidence="4 5" key="1">
    <citation type="submission" date="2021-08" db="EMBL/GenBank/DDBJ databases">
        <title>Draft genome sequence of Spirulina subsalsa with high tolerance to salinity and hype-accumulation of phycocyanin.</title>
        <authorList>
            <person name="Pei H."/>
            <person name="Jiang L."/>
        </authorList>
    </citation>
    <scope>NUCLEOTIDE SEQUENCE [LARGE SCALE GENOMIC DNA]</scope>
    <source>
        <strain evidence="4 5">FACHB-351</strain>
    </source>
</reference>
<sequence>MSAPVSLLLSQINNVEYLQQSIVTISNSLPSDFNITPPELITEGTKTIANPTPSPEFSQNQQSFHTTHQWLWISLVSTATGLMLIWTYKGRVQQWKLQTNLNLWDNTIGEDAVNQPFLTQPLSFPRSISYGILTLITILAFIITWSSLATVEEVVSAPGEIQTKTPIQDLQTPITGMISTIHVQEGDTVEAGQILIKFDDRQIVAELTAIEQQMLSLQAQNQFYQLAQQNLSPEETKAKIVDLKLPPQLIPLIQDRALLVSENQLYQQLLRQQGGDNLPPIDRLRLQVHDTNFRTQKQTIQLAIAQLQEQLQQNRRQQAETYQKLEQETAQLRRTSNNNREVLQALQRQINQEEEVLRQRESLLADGVISSFQYEQQQQKVRALQQEFLRQRNQREQAFLQQMQGAEYQQNRLKQLQDQGKSIQLAIAQSQSQAQNLISQWQTAYLDRIADNSKRIAEIDRYLTQTMLANHQRLAILSQQQNTLTQQLEHHTLYAPISGVIFDLKSVNTGQIINPQKILGKVVPQDGFMVQLKVRTQDVAQLQENQPVRLQLDSQPFARKNLQFRAKVEQIGADRLPPNELSPFEHFPVRLSLDWENLDSQSNLNSHYNSQPEQNSEPKLRSGMTLKGHIQVGENQRVIELVWDWVRKKAQNLEF</sequence>
<feature type="region of interest" description="Disordered" evidence="2">
    <location>
        <begin position="602"/>
        <end position="621"/>
    </location>
</feature>
<keyword evidence="1" id="KW-0175">Coiled coil</keyword>
<feature type="transmembrane region" description="Helical" evidence="3">
    <location>
        <begin position="128"/>
        <end position="148"/>
    </location>
</feature>
<dbReference type="PRINTS" id="PR01490">
    <property type="entry name" value="RTXTOXIND"/>
</dbReference>
<feature type="coiled-coil region" evidence="1">
    <location>
        <begin position="297"/>
        <end position="394"/>
    </location>
</feature>
<gene>
    <name evidence="4" type="ORF">K4A83_02670</name>
</gene>
<feature type="transmembrane region" description="Helical" evidence="3">
    <location>
        <begin position="70"/>
        <end position="88"/>
    </location>
</feature>
<evidence type="ECO:0000256" key="1">
    <source>
        <dbReference type="SAM" id="Coils"/>
    </source>
</evidence>
<evidence type="ECO:0000313" key="4">
    <source>
        <dbReference type="EMBL" id="MCW6035178.1"/>
    </source>
</evidence>
<dbReference type="PANTHER" id="PTHR30386">
    <property type="entry name" value="MEMBRANE FUSION SUBUNIT OF EMRAB-TOLC MULTIDRUG EFFLUX PUMP"/>
    <property type="match status" value="1"/>
</dbReference>
<keyword evidence="5" id="KW-1185">Reference proteome</keyword>
<dbReference type="PANTHER" id="PTHR30386:SF17">
    <property type="entry name" value="ALKALINE PROTEASE SECRETION PROTEIN APRE"/>
    <property type="match status" value="1"/>
</dbReference>